<name>A0ABR5EZT0_9ACTN</name>
<comment type="caution">
    <text evidence="1">The sequence shown here is derived from an EMBL/GenBank/DDBJ whole genome shotgun (WGS) entry which is preliminary data.</text>
</comment>
<evidence type="ECO:0000313" key="1">
    <source>
        <dbReference type="EMBL" id="KLL09960.1"/>
    </source>
</evidence>
<dbReference type="RefSeq" id="WP_047224776.1">
    <property type="nucleotide sequence ID" value="NZ_JWIO01000049.1"/>
</dbReference>
<dbReference type="Proteomes" id="UP000035425">
    <property type="component" value="Unassembled WGS sequence"/>
</dbReference>
<proteinExistence type="predicted"/>
<keyword evidence="2" id="KW-1185">Reference proteome</keyword>
<sequence length="773" mass="84419">MMVTDRQTMSACRILVHLIGAADLGASSGEQFWERLAELVAAGPDEAGRLLTTSVDPARKTPLIAVFAAGAPQYDRVVLVVTRPRAGQPADAGQTLSLGEVIKDRLEFDGLYGVGFPPGAVELLEADGPYLAGTRPVIRRRLRELRDAGVLLHVDITFGGGATNAAMGLVIGALESEVEPHLVLLAERGGHRILPSEKVPSANENDDRWLVRHRFYSSMVTRDPDNAELWQRRRDRQILVAESVDGIDENDTGEEELARVLLERIDRREVVDGMLFDAWLKARVRNLAARDGSAGVDADLDAWLGDLIRRRFPDRRTRAAGDKLFPPEIRKLRAARAARGAPTSALDLLLEPRARDAEMAAKDLVHVNRTNPRDLGIIRRFLETQSYLPGYDEKIVELGYPRWSYLGSRRALILLALGADPIEGADPPTPRLDALIQQAQREGVEPLIRILVSEQSEPVGRLWETKARRSDVDCRVIQKCGTDFDDLDHIRWDVWDALQAEGDLDAVKEVWAVVGTGPKPQGLGVLLAGIEWGLSAACPTRLVAIRRDAAGSDRSIVEIDQDAVLNRVAGDAELARVALSALECLDVSAAVALLGQGSAQWLRPLADRARRLAFIGPSTAPDPRWLASIGLPDDPARLPLLLLRARLHLVEPLAESDPWGCAVRAAVLCEGTLGKKGGNGWYTLHQHIPQARKIAEYRNASPASHGKEKAARTGRAVVPPSAKELRECLRGLREGLSGQVTVDGAGLPDTWDAVLVDEHERLRGELRAFTAAA</sequence>
<evidence type="ECO:0000313" key="2">
    <source>
        <dbReference type="Proteomes" id="UP000035425"/>
    </source>
</evidence>
<organism evidence="1 2">
    <name type="scientific">Protofrankia coriariae</name>
    <dbReference type="NCBI Taxonomy" id="1562887"/>
    <lineage>
        <taxon>Bacteria</taxon>
        <taxon>Bacillati</taxon>
        <taxon>Actinomycetota</taxon>
        <taxon>Actinomycetes</taxon>
        <taxon>Frankiales</taxon>
        <taxon>Frankiaceae</taxon>
        <taxon>Protofrankia</taxon>
    </lineage>
</organism>
<protein>
    <submittedName>
        <fullName evidence="1">Uncharacterized protein</fullName>
    </submittedName>
</protein>
<accession>A0ABR5EZT0</accession>
<reference evidence="1 2" key="1">
    <citation type="submission" date="2014-12" db="EMBL/GenBank/DDBJ databases">
        <title>Frankia sp. BMG5.1 draft genome.</title>
        <authorList>
            <person name="Gtari M."/>
            <person name="Ghodhbane-Gtari F."/>
            <person name="Nouioui I."/>
            <person name="Ktari A."/>
            <person name="Hezbri K."/>
            <person name="Mimouni W."/>
            <person name="Sbissi I."/>
            <person name="Ayari A."/>
            <person name="Yamanaka T."/>
            <person name="Normand P."/>
            <person name="Tisa L.S."/>
            <person name="Boudabous A."/>
        </authorList>
    </citation>
    <scope>NUCLEOTIDE SEQUENCE [LARGE SCALE GENOMIC DNA]</scope>
    <source>
        <strain evidence="1 2">BMG5.1</strain>
    </source>
</reference>
<dbReference type="EMBL" id="JWIO01000049">
    <property type="protein sequence ID" value="KLL09960.1"/>
    <property type="molecule type" value="Genomic_DNA"/>
</dbReference>
<gene>
    <name evidence="1" type="ORF">FrCorBMG51_21260</name>
</gene>